<feature type="compositionally biased region" description="Polar residues" evidence="2">
    <location>
        <begin position="427"/>
        <end position="443"/>
    </location>
</feature>
<gene>
    <name evidence="4" type="ORF">BN1204_066170</name>
</gene>
<proteinExistence type="predicted"/>
<feature type="compositionally biased region" description="Polar residues" evidence="2">
    <location>
        <begin position="406"/>
        <end position="420"/>
    </location>
</feature>
<feature type="region of interest" description="Disordered" evidence="2">
    <location>
        <begin position="396"/>
        <end position="443"/>
    </location>
</feature>
<feature type="region of interest" description="Disordered" evidence="2">
    <location>
        <begin position="216"/>
        <end position="292"/>
    </location>
</feature>
<keyword evidence="3" id="KW-0732">Signal</keyword>
<feature type="signal peptide" evidence="3">
    <location>
        <begin position="1"/>
        <end position="24"/>
    </location>
</feature>
<accession>A0A0F7ULZ5</accession>
<evidence type="ECO:0000256" key="3">
    <source>
        <dbReference type="SAM" id="SignalP"/>
    </source>
</evidence>
<organism evidence="4">
    <name type="scientific">Neospora caninum (strain Liverpool)</name>
    <dbReference type="NCBI Taxonomy" id="572307"/>
    <lineage>
        <taxon>Eukaryota</taxon>
        <taxon>Sar</taxon>
        <taxon>Alveolata</taxon>
        <taxon>Apicomplexa</taxon>
        <taxon>Conoidasida</taxon>
        <taxon>Coccidia</taxon>
        <taxon>Eucoccidiorida</taxon>
        <taxon>Eimeriorina</taxon>
        <taxon>Sarcocystidae</taxon>
        <taxon>Neospora</taxon>
    </lineage>
</organism>
<evidence type="ECO:0000256" key="1">
    <source>
        <dbReference type="SAM" id="Coils"/>
    </source>
</evidence>
<reference evidence="4" key="1">
    <citation type="journal article" date="2015" name="PLoS ONE">
        <title>Comprehensive Evaluation of Toxoplasma gondii VEG and Neospora caninum LIV Genomes with Tachyzoite Stage Transcriptome and Proteome Defines Novel Transcript Features.</title>
        <authorList>
            <person name="Ramaprasad A."/>
            <person name="Mourier T."/>
            <person name="Naeem R."/>
            <person name="Malas T.B."/>
            <person name="Moussa E."/>
            <person name="Panigrahi A."/>
            <person name="Vermont S.J."/>
            <person name="Otto T.D."/>
            <person name="Wastling J."/>
            <person name="Pain A."/>
        </authorList>
    </citation>
    <scope>NUCLEOTIDE SEQUENCE</scope>
    <source>
        <strain evidence="4">Liverpool</strain>
    </source>
</reference>
<feature type="compositionally biased region" description="Polar residues" evidence="2">
    <location>
        <begin position="335"/>
        <end position="345"/>
    </location>
</feature>
<feature type="compositionally biased region" description="Low complexity" evidence="2">
    <location>
        <begin position="99"/>
        <end position="108"/>
    </location>
</feature>
<feature type="compositionally biased region" description="Polar residues" evidence="2">
    <location>
        <begin position="941"/>
        <end position="959"/>
    </location>
</feature>
<feature type="compositionally biased region" description="Polar residues" evidence="2">
    <location>
        <begin position="631"/>
        <end position="642"/>
    </location>
</feature>
<name>A0A0F7ULZ5_NEOCL</name>
<feature type="region of interest" description="Disordered" evidence="2">
    <location>
        <begin position="609"/>
        <end position="648"/>
    </location>
</feature>
<protein>
    <submittedName>
        <fullName evidence="4">Uncharacterized protein</fullName>
    </submittedName>
</protein>
<feature type="region of interest" description="Disordered" evidence="2">
    <location>
        <begin position="334"/>
        <end position="357"/>
    </location>
</feature>
<feature type="coiled-coil region" evidence="1">
    <location>
        <begin position="546"/>
        <end position="573"/>
    </location>
</feature>
<sequence>MAFWQVRALFRSLIALHAVVEWLGGLHDQSRFQDGMLFLWWRFPPELPAVTASHAPHAPAVDSAESSDSGDEGSAGRRNPQADSTKSSELVSSCGRPTGSAGSGASCSGPDLSIGATLAILRDKMKKLKYRLNNLRARWSTEEKYVRHRLRHQKTSTSTDDTQGDPSPVTSAMLERYRATYRSVAHDRTAELERLEQDLSLMKREEALLVATQARLGTDGGGAPAQHTTTHQSATSTSSTDEPAQAPQGLPQGPRGLTATKSPDTASEDDAAPSGSSAGKQTPEGRLREKYSGSGAGILDRLLLLGARKRIVEQNIQDLDDRWSSVDAYLRFRTGTRSSPSQSADTPAGPPSPSRIQQYKSAYRKGKARRRRRLEILRCTLQLLRQEECALEAALNADGSGAPPELTTTDQSGPSTSATGTHPAAQGLTQQPRITTTTERTVSGQEEAIPGCSWWTGSSAGARDGLTQAAVVHCQQPVQPLVPDVDEADRLMCNISRLRRKRESILKLWRSPRVYTANTMWNRNHRRHKKNLKPLALTPALQQHYAKQYRERAAKRLQKAEDIETEIKRLEKRHYQIRLASHRGHPSSHHPAAADPQRQGVVSIATTGEERMGDDSHVIPPTEQEQRPSPRFQTEHASQMTPAESGVPPLGAPASPPPFPHSFHPGEISGWSPTLQLDETSSAPAVVQPHPGGARSPAHVSTVDTPAAASAVPCSSGEGGGPEYSHRQFLEHQEADHSAATAHSENDIPEEVLEFILSYTTSGMAGSGATHDPTTVTGPPQTQPWFPPNSTPLIGVHPEPHPIHSHWWPRPSSTSSVGSTSGSGLFDPGRPSPSTWLTVPQPPSPFRTPTALVHGAHMAGEPVPPVHSDPVPQYSAWFAPSVVVQPPDPQPSASGHHSHFERALIDPHSQSPLGHETSMIVQAPGSAYGPRAPSDFATRRGTGTQGSRPPGTSSPDSRR</sequence>
<feature type="compositionally biased region" description="Low complexity" evidence="2">
    <location>
        <begin position="225"/>
        <end position="257"/>
    </location>
</feature>
<feature type="compositionally biased region" description="Polar residues" evidence="2">
    <location>
        <begin position="81"/>
        <end position="91"/>
    </location>
</feature>
<feature type="region of interest" description="Disordered" evidence="2">
    <location>
        <begin position="146"/>
        <end position="169"/>
    </location>
</feature>
<dbReference type="EMBL" id="LN714487">
    <property type="protein sequence ID" value="CEL70953.1"/>
    <property type="molecule type" value="Genomic_DNA"/>
</dbReference>
<dbReference type="AlphaFoldDB" id="A0A0F7ULZ5"/>
<feature type="compositionally biased region" description="Polar residues" evidence="2">
    <location>
        <begin position="155"/>
        <end position="169"/>
    </location>
</feature>
<feature type="region of interest" description="Disordered" evidence="2">
    <location>
        <begin position="54"/>
        <end position="108"/>
    </location>
</feature>
<feature type="region of interest" description="Disordered" evidence="2">
    <location>
        <begin position="920"/>
        <end position="959"/>
    </location>
</feature>
<evidence type="ECO:0000313" key="4">
    <source>
        <dbReference type="EMBL" id="CEL70953.1"/>
    </source>
</evidence>
<feature type="chain" id="PRO_5002523190" evidence="3">
    <location>
        <begin position="25"/>
        <end position="959"/>
    </location>
</feature>
<keyword evidence="1" id="KW-0175">Coiled coil</keyword>
<feature type="coiled-coil region" evidence="1">
    <location>
        <begin position="185"/>
        <end position="212"/>
    </location>
</feature>
<evidence type="ECO:0000256" key="2">
    <source>
        <dbReference type="SAM" id="MobiDB-lite"/>
    </source>
</evidence>